<accession>A0A1B6D611</accession>
<dbReference type="AlphaFoldDB" id="A0A1B6D611"/>
<evidence type="ECO:0000313" key="2">
    <source>
        <dbReference type="EMBL" id="JAS21005.1"/>
    </source>
</evidence>
<feature type="domain" description="DE-cadherin-like Ig-like" evidence="1">
    <location>
        <begin position="11"/>
        <end position="121"/>
    </location>
</feature>
<name>A0A1B6D611_9HEMI</name>
<proteinExistence type="predicted"/>
<dbReference type="InterPro" id="IPR056370">
    <property type="entry name" value="Shg-like_Ig-like"/>
</dbReference>
<reference evidence="2" key="1">
    <citation type="submission" date="2015-12" db="EMBL/GenBank/DDBJ databases">
        <title>De novo transcriptome assembly of four potential Pierce s Disease insect vectors from Arizona vineyards.</title>
        <authorList>
            <person name="Tassone E.E."/>
        </authorList>
    </citation>
    <scope>NUCLEOTIDE SEQUENCE</scope>
</reference>
<gene>
    <name evidence="2" type="ORF">g.2960</name>
</gene>
<dbReference type="Pfam" id="PF24811">
    <property type="entry name" value="Ig_Shg"/>
    <property type="match status" value="1"/>
</dbReference>
<sequence>KEFITNWDEEKNTKTESKSERFRNKVAGILRIKQENVNIFCVKTKTRTSEETDLHFFAYDKNYILPTKINGLLLLHRQEIEEYVGVNITMIGINECFYENEKCNGTCKNKFEVSNSPFIVDA</sequence>
<dbReference type="EMBL" id="GEDC01016293">
    <property type="protein sequence ID" value="JAS21005.1"/>
    <property type="molecule type" value="Transcribed_RNA"/>
</dbReference>
<feature type="non-terminal residue" evidence="2">
    <location>
        <position position="1"/>
    </location>
</feature>
<protein>
    <recommendedName>
        <fullName evidence="1">DE-cadherin-like Ig-like domain-containing protein</fullName>
    </recommendedName>
</protein>
<evidence type="ECO:0000259" key="1">
    <source>
        <dbReference type="Pfam" id="PF24811"/>
    </source>
</evidence>
<organism evidence="2">
    <name type="scientific">Clastoptera arizonana</name>
    <name type="common">Arizona spittle bug</name>
    <dbReference type="NCBI Taxonomy" id="38151"/>
    <lineage>
        <taxon>Eukaryota</taxon>
        <taxon>Metazoa</taxon>
        <taxon>Ecdysozoa</taxon>
        <taxon>Arthropoda</taxon>
        <taxon>Hexapoda</taxon>
        <taxon>Insecta</taxon>
        <taxon>Pterygota</taxon>
        <taxon>Neoptera</taxon>
        <taxon>Paraneoptera</taxon>
        <taxon>Hemiptera</taxon>
        <taxon>Auchenorrhyncha</taxon>
        <taxon>Cercopoidea</taxon>
        <taxon>Clastopteridae</taxon>
        <taxon>Clastoptera</taxon>
    </lineage>
</organism>
<feature type="non-terminal residue" evidence="2">
    <location>
        <position position="122"/>
    </location>
</feature>